<keyword evidence="1" id="KW-0472">Membrane</keyword>
<dbReference type="Pfam" id="PF10646">
    <property type="entry name" value="Germane"/>
    <property type="match status" value="2"/>
</dbReference>
<accession>A0ABR7MZV3</accession>
<comment type="caution">
    <text evidence="3">The sequence shown here is derived from an EMBL/GenBank/DDBJ whole genome shotgun (WGS) entry which is preliminary data.</text>
</comment>
<organism evidence="3 4">
    <name type="scientific">Jutongia huaianensis</name>
    <dbReference type="NCBI Taxonomy" id="2763668"/>
    <lineage>
        <taxon>Bacteria</taxon>
        <taxon>Bacillati</taxon>
        <taxon>Bacillota</taxon>
        <taxon>Clostridia</taxon>
        <taxon>Lachnospirales</taxon>
        <taxon>Lachnospiraceae</taxon>
        <taxon>Jutongia</taxon>
    </lineage>
</organism>
<keyword evidence="1" id="KW-1133">Transmembrane helix</keyword>
<dbReference type="EMBL" id="JACRSX010000003">
    <property type="protein sequence ID" value="MBC8561904.1"/>
    <property type="molecule type" value="Genomic_DNA"/>
</dbReference>
<name>A0ABR7MZV3_9FIRM</name>
<sequence>MPISTDTTSKNIHLLRLGFCACVLFLVLLFCGGCSFHKEKEYTGYYVFCPDANETKVGFEKYTPESRKRDDLVNEFLTRLQSEPKDLGLRKALPDDVTVDDFIFEDSGQLSLYLSSGYGKIKGVSEILRRAAIVKTLCQIRGVSSVQFYVAGQPLTDSNLDAVGYMTADSFIDNTGGETTYKQNATLNMYFSDKTGSNLVKVPVDITYDATIPLEQLAVEQLIRGPYSIDGVDPDEIKATIPEKTELNKISVKENTCYVDFSEEFLKKRTNISAETTIYSVVDTLAELSNINKVQFSINGEQVLLYNDTIDFGSAFERNLDIVDQE</sequence>
<feature type="domain" description="GerMN" evidence="2">
    <location>
        <begin position="215"/>
        <end position="307"/>
    </location>
</feature>
<evidence type="ECO:0000256" key="1">
    <source>
        <dbReference type="SAM" id="Phobius"/>
    </source>
</evidence>
<gene>
    <name evidence="3" type="ORF">H8704_04535</name>
</gene>
<keyword evidence="4" id="KW-1185">Reference proteome</keyword>
<keyword evidence="1" id="KW-0812">Transmembrane</keyword>
<proteinExistence type="predicted"/>
<evidence type="ECO:0000313" key="3">
    <source>
        <dbReference type="EMBL" id="MBC8561904.1"/>
    </source>
</evidence>
<feature type="domain" description="GerMN" evidence="2">
    <location>
        <begin position="73"/>
        <end position="159"/>
    </location>
</feature>
<feature type="transmembrane region" description="Helical" evidence="1">
    <location>
        <begin position="12"/>
        <end position="31"/>
    </location>
</feature>
<protein>
    <submittedName>
        <fullName evidence="3">GerMN domain-containing protein</fullName>
    </submittedName>
</protein>
<dbReference type="InterPro" id="IPR019606">
    <property type="entry name" value="GerMN"/>
</dbReference>
<reference evidence="3 4" key="1">
    <citation type="submission" date="2020-08" db="EMBL/GenBank/DDBJ databases">
        <title>Genome public.</title>
        <authorList>
            <person name="Liu C."/>
            <person name="Sun Q."/>
        </authorList>
    </citation>
    <scope>NUCLEOTIDE SEQUENCE [LARGE SCALE GENOMIC DNA]</scope>
    <source>
        <strain evidence="3 4">NSJ-37</strain>
    </source>
</reference>
<dbReference type="RefSeq" id="WP_249297501.1">
    <property type="nucleotide sequence ID" value="NZ_JACRSX010000003.1"/>
</dbReference>
<evidence type="ECO:0000259" key="2">
    <source>
        <dbReference type="SMART" id="SM00909"/>
    </source>
</evidence>
<dbReference type="SMART" id="SM00909">
    <property type="entry name" value="Germane"/>
    <property type="match status" value="2"/>
</dbReference>
<dbReference type="Proteomes" id="UP000606193">
    <property type="component" value="Unassembled WGS sequence"/>
</dbReference>
<evidence type="ECO:0000313" key="4">
    <source>
        <dbReference type="Proteomes" id="UP000606193"/>
    </source>
</evidence>